<dbReference type="AlphaFoldDB" id="E5XQS6"/>
<proteinExistence type="predicted"/>
<evidence type="ECO:0008006" key="4">
    <source>
        <dbReference type="Google" id="ProtNLM"/>
    </source>
</evidence>
<sequence length="231" mass="25894">MADHMPLVVAGFVILVVVALVVMFLLDGKQHEENQAFAQERGWRYRHDNSELQASCRDLPFGRKGSHRRTQRTFTGEDRGLPFEAFEYHYEISGSGDESSSYYHYQVTRITLPHPCPVFSLEPSGLGHTIANALGMSGTTVDDPEFNKAFKLSATAAFAAGALGPENRRWILADPRFRARSLRLDGTTLTTWHKGKLDKTDLRHALDFLHDARQLLALEPPPGRPEPVTPQ</sequence>
<dbReference type="HOGENOM" id="CLU_083836_0_0_11"/>
<dbReference type="Proteomes" id="UP000004816">
    <property type="component" value="Unassembled WGS sequence"/>
</dbReference>
<organism evidence="2 3">
    <name type="scientific">Segniliparus rugosus (strain ATCC BAA-974 / DSM 45345 / CCUG 50838 / CIP 108380 / JCM 13579 / CDC 945)</name>
    <dbReference type="NCBI Taxonomy" id="679197"/>
    <lineage>
        <taxon>Bacteria</taxon>
        <taxon>Bacillati</taxon>
        <taxon>Actinomycetota</taxon>
        <taxon>Actinomycetes</taxon>
        <taxon>Mycobacteriales</taxon>
        <taxon>Segniliparaceae</taxon>
        <taxon>Segniliparus</taxon>
    </lineage>
</organism>
<dbReference type="OrthoDB" id="3429251at2"/>
<protein>
    <recommendedName>
        <fullName evidence="4">DUF3137 domain-containing protein</fullName>
    </recommendedName>
</protein>
<keyword evidence="1" id="KW-0812">Transmembrane</keyword>
<keyword evidence="3" id="KW-1185">Reference proteome</keyword>
<accession>E5XQS6</accession>
<reference evidence="2 3" key="1">
    <citation type="journal article" date="2011" name="Stand. Genomic Sci.">
        <title>High quality draft genome sequence of Segniliparus rugosus CDC 945(T)= (ATCC BAA-974(T)).</title>
        <authorList>
            <person name="Earl A.M."/>
            <person name="Desjardins C.A."/>
            <person name="Fitzgerald M.G."/>
            <person name="Arachchi H.M."/>
            <person name="Zeng Q."/>
            <person name="Mehta T."/>
            <person name="Griggs A."/>
            <person name="Birren B.W."/>
            <person name="Toney N.C."/>
            <person name="Carr J."/>
            <person name="Posey J."/>
            <person name="Butler W.R."/>
        </authorList>
    </citation>
    <scope>NUCLEOTIDE SEQUENCE [LARGE SCALE GENOMIC DNA]</scope>
    <source>
        <strain evidence="3">ATCC BAA-974 / DSM 45345 / CCUG 50838 / CIP 108380 / JCM 13579 / CDC 945</strain>
    </source>
</reference>
<keyword evidence="1" id="KW-0472">Membrane</keyword>
<dbReference type="STRING" id="679197.HMPREF9336_01848"/>
<comment type="caution">
    <text evidence="2">The sequence shown here is derived from an EMBL/GenBank/DDBJ whole genome shotgun (WGS) entry which is preliminary data.</text>
</comment>
<feature type="transmembrane region" description="Helical" evidence="1">
    <location>
        <begin position="6"/>
        <end position="26"/>
    </location>
</feature>
<dbReference type="RefSeq" id="WP_007469675.1">
    <property type="nucleotide sequence ID" value="NZ_KI391953.1"/>
</dbReference>
<name>E5XQS6_SEGRC</name>
<evidence type="ECO:0000313" key="2">
    <source>
        <dbReference type="EMBL" id="EFV13299.1"/>
    </source>
</evidence>
<keyword evidence="1" id="KW-1133">Transmembrane helix</keyword>
<gene>
    <name evidence="2" type="ORF">HMPREF9336_01848</name>
</gene>
<evidence type="ECO:0000313" key="3">
    <source>
        <dbReference type="Proteomes" id="UP000004816"/>
    </source>
</evidence>
<dbReference type="EMBL" id="ACZI02000002">
    <property type="protein sequence ID" value="EFV13299.1"/>
    <property type="molecule type" value="Genomic_DNA"/>
</dbReference>
<evidence type="ECO:0000256" key="1">
    <source>
        <dbReference type="SAM" id="Phobius"/>
    </source>
</evidence>